<evidence type="ECO:0000313" key="3">
    <source>
        <dbReference type="EMBL" id="AVP96011.1"/>
    </source>
</evidence>
<dbReference type="EMBL" id="CP027860">
    <property type="protein sequence ID" value="AVP96011.1"/>
    <property type="molecule type" value="Genomic_DNA"/>
</dbReference>
<protein>
    <submittedName>
        <fullName evidence="3">YdcF family protein</fullName>
    </submittedName>
</protein>
<keyword evidence="1" id="KW-0472">Membrane</keyword>
<keyword evidence="1" id="KW-0812">Transmembrane</keyword>
<dbReference type="InterPro" id="IPR014729">
    <property type="entry name" value="Rossmann-like_a/b/a_fold"/>
</dbReference>
<evidence type="ECO:0000259" key="2">
    <source>
        <dbReference type="Pfam" id="PF02698"/>
    </source>
</evidence>
<feature type="transmembrane region" description="Helical" evidence="1">
    <location>
        <begin position="12"/>
        <end position="34"/>
    </location>
</feature>
<dbReference type="AlphaFoldDB" id="A0A2P1PME4"/>
<dbReference type="InterPro" id="IPR003848">
    <property type="entry name" value="DUF218"/>
</dbReference>
<keyword evidence="1" id="KW-1133">Transmembrane helix</keyword>
<dbReference type="KEGG" id="xba:C7S18_01850"/>
<sequence length="224" mass="24835">MRIRNYWRDRDAMHSGLIGLAALLTSGGLLYAYYAYRVWRTARRASSEAGRADAVLVFGKRSPDGAPDADLEHRLRRTLAVLGQDASGQPSLYLLGGRTGGLESEATQMFRALQARGLPANVAAILEDQSQDTLQNLRHARELMRTNAHEHVLLISNRYHLARVSLLARNLGIMHQVIAAESDHSIATIGAGNVLREAVFLMWIDIGTRYARGMGFKRMLARVT</sequence>
<feature type="domain" description="DUF218" evidence="2">
    <location>
        <begin position="53"/>
        <end position="182"/>
    </location>
</feature>
<keyword evidence="4" id="KW-1185">Reference proteome</keyword>
<dbReference type="InterPro" id="IPR051599">
    <property type="entry name" value="Cell_Envelope_Assoc"/>
</dbReference>
<organism evidence="3 4">
    <name type="scientific">Ahniella affigens</name>
    <dbReference type="NCBI Taxonomy" id="2021234"/>
    <lineage>
        <taxon>Bacteria</taxon>
        <taxon>Pseudomonadati</taxon>
        <taxon>Pseudomonadota</taxon>
        <taxon>Gammaproteobacteria</taxon>
        <taxon>Lysobacterales</taxon>
        <taxon>Rhodanobacteraceae</taxon>
        <taxon>Ahniella</taxon>
    </lineage>
</organism>
<evidence type="ECO:0000256" key="1">
    <source>
        <dbReference type="SAM" id="Phobius"/>
    </source>
</evidence>
<proteinExistence type="predicted"/>
<accession>A0A2P1PME4</accession>
<reference evidence="3 4" key="1">
    <citation type="submission" date="2018-03" db="EMBL/GenBank/DDBJ databases">
        <title>Ahniella affigens gen. nov., sp. nov., a gammaproteobacterium isolated from sandy soil near a stream.</title>
        <authorList>
            <person name="Ko Y."/>
            <person name="Kim J.-H."/>
        </authorList>
    </citation>
    <scope>NUCLEOTIDE SEQUENCE [LARGE SCALE GENOMIC DNA]</scope>
    <source>
        <strain evidence="3 4">D13</strain>
    </source>
</reference>
<gene>
    <name evidence="3" type="ORF">C7S18_01850</name>
</gene>
<dbReference type="Pfam" id="PF02698">
    <property type="entry name" value="DUF218"/>
    <property type="match status" value="1"/>
</dbReference>
<dbReference type="Gene3D" id="3.40.50.620">
    <property type="entry name" value="HUPs"/>
    <property type="match status" value="1"/>
</dbReference>
<reference evidence="3 4" key="2">
    <citation type="submission" date="2018-03" db="EMBL/GenBank/DDBJ databases">
        <authorList>
            <person name="Keele B.F."/>
        </authorList>
    </citation>
    <scope>NUCLEOTIDE SEQUENCE [LARGE SCALE GENOMIC DNA]</scope>
    <source>
        <strain evidence="3 4">D13</strain>
    </source>
</reference>
<evidence type="ECO:0000313" key="4">
    <source>
        <dbReference type="Proteomes" id="UP000241074"/>
    </source>
</evidence>
<dbReference type="PANTHER" id="PTHR30336:SF20">
    <property type="entry name" value="DUF218 DOMAIN-CONTAINING PROTEIN"/>
    <property type="match status" value="1"/>
</dbReference>
<dbReference type="PANTHER" id="PTHR30336">
    <property type="entry name" value="INNER MEMBRANE PROTEIN, PROBABLE PERMEASE"/>
    <property type="match status" value="1"/>
</dbReference>
<name>A0A2P1PME4_9GAMM</name>
<dbReference type="GO" id="GO:0005886">
    <property type="term" value="C:plasma membrane"/>
    <property type="evidence" value="ECO:0007669"/>
    <property type="project" value="TreeGrafter"/>
</dbReference>
<dbReference type="CDD" id="cd06259">
    <property type="entry name" value="YdcF-like"/>
    <property type="match status" value="1"/>
</dbReference>
<dbReference type="Proteomes" id="UP000241074">
    <property type="component" value="Chromosome"/>
</dbReference>
<dbReference type="OrthoDB" id="5611936at2"/>